<proteinExistence type="predicted"/>
<sequence precursor="true">MIATFRCHLALALLLAFVGRAPGATVAYWDFEDGVAGQEFTPLLMPALRHMR</sequence>
<organism evidence="2 3">
    <name type="scientific">Botrimarina colliarenosi</name>
    <dbReference type="NCBI Taxonomy" id="2528001"/>
    <lineage>
        <taxon>Bacteria</taxon>
        <taxon>Pseudomonadati</taxon>
        <taxon>Planctomycetota</taxon>
        <taxon>Planctomycetia</taxon>
        <taxon>Pirellulales</taxon>
        <taxon>Lacipirellulaceae</taxon>
        <taxon>Botrimarina</taxon>
    </lineage>
</organism>
<protein>
    <submittedName>
        <fullName evidence="2">Uncharacterized protein</fullName>
    </submittedName>
</protein>
<accession>A0A5C6A3C9</accession>
<dbReference type="RefSeq" id="WP_197526737.1">
    <property type="nucleotide sequence ID" value="NZ_SJPR01000009.1"/>
</dbReference>
<keyword evidence="3" id="KW-1185">Reference proteome</keyword>
<gene>
    <name evidence="2" type="ORF">Pla108_40430</name>
</gene>
<name>A0A5C6A3C9_9BACT</name>
<evidence type="ECO:0000313" key="3">
    <source>
        <dbReference type="Proteomes" id="UP000317421"/>
    </source>
</evidence>
<evidence type="ECO:0000256" key="1">
    <source>
        <dbReference type="SAM" id="SignalP"/>
    </source>
</evidence>
<feature type="signal peptide" evidence="1">
    <location>
        <begin position="1"/>
        <end position="23"/>
    </location>
</feature>
<dbReference type="EMBL" id="SJPR01000009">
    <property type="protein sequence ID" value="TWT92903.1"/>
    <property type="molecule type" value="Genomic_DNA"/>
</dbReference>
<comment type="caution">
    <text evidence="2">The sequence shown here is derived from an EMBL/GenBank/DDBJ whole genome shotgun (WGS) entry which is preliminary data.</text>
</comment>
<feature type="chain" id="PRO_5023116895" evidence="1">
    <location>
        <begin position="24"/>
        <end position="52"/>
    </location>
</feature>
<evidence type="ECO:0000313" key="2">
    <source>
        <dbReference type="EMBL" id="TWT92903.1"/>
    </source>
</evidence>
<keyword evidence="1" id="KW-0732">Signal</keyword>
<dbReference type="Proteomes" id="UP000317421">
    <property type="component" value="Unassembled WGS sequence"/>
</dbReference>
<reference evidence="2 3" key="1">
    <citation type="submission" date="2019-02" db="EMBL/GenBank/DDBJ databases">
        <title>Deep-cultivation of Planctomycetes and their phenomic and genomic characterization uncovers novel biology.</title>
        <authorList>
            <person name="Wiegand S."/>
            <person name="Jogler M."/>
            <person name="Boedeker C."/>
            <person name="Pinto D."/>
            <person name="Vollmers J."/>
            <person name="Rivas-Marin E."/>
            <person name="Kohn T."/>
            <person name="Peeters S.H."/>
            <person name="Heuer A."/>
            <person name="Rast P."/>
            <person name="Oberbeckmann S."/>
            <person name="Bunk B."/>
            <person name="Jeske O."/>
            <person name="Meyerdierks A."/>
            <person name="Storesund J.E."/>
            <person name="Kallscheuer N."/>
            <person name="Luecker S."/>
            <person name="Lage O.M."/>
            <person name="Pohl T."/>
            <person name="Merkel B.J."/>
            <person name="Hornburger P."/>
            <person name="Mueller R.-W."/>
            <person name="Bruemmer F."/>
            <person name="Labrenz M."/>
            <person name="Spormann A.M."/>
            <person name="Op Den Camp H."/>
            <person name="Overmann J."/>
            <person name="Amann R."/>
            <person name="Jetten M.S.M."/>
            <person name="Mascher T."/>
            <person name="Medema M.H."/>
            <person name="Devos D.P."/>
            <person name="Kaster A.-K."/>
            <person name="Ovreas L."/>
            <person name="Rohde M."/>
            <person name="Galperin M.Y."/>
            <person name="Jogler C."/>
        </authorList>
    </citation>
    <scope>NUCLEOTIDE SEQUENCE [LARGE SCALE GENOMIC DNA]</scope>
    <source>
        <strain evidence="2 3">Pla108</strain>
    </source>
</reference>
<dbReference type="AlphaFoldDB" id="A0A5C6A3C9"/>